<accession>A0A1V3WIH3</accession>
<organism evidence="1 2">
    <name type="scientific">Mycobacterium kansasii</name>
    <dbReference type="NCBI Taxonomy" id="1768"/>
    <lineage>
        <taxon>Bacteria</taxon>
        <taxon>Bacillati</taxon>
        <taxon>Actinomycetota</taxon>
        <taxon>Actinomycetes</taxon>
        <taxon>Mycobacteriales</taxon>
        <taxon>Mycobacteriaceae</taxon>
        <taxon>Mycobacterium</taxon>
    </lineage>
</organism>
<sequence length="50" mass="4932">MWLIVSGRAKAEAVAAAIGGADPVAVPAAGAVGRESTLWLLDEEAAAKLG</sequence>
<protein>
    <recommendedName>
        <fullName evidence="3">6-phosphogluconolactonase</fullName>
    </recommendedName>
</protein>
<proteinExistence type="predicted"/>
<evidence type="ECO:0000313" key="2">
    <source>
        <dbReference type="Proteomes" id="UP000189229"/>
    </source>
</evidence>
<dbReference type="InterPro" id="IPR037171">
    <property type="entry name" value="NagB/RpiA_transferase-like"/>
</dbReference>
<name>A0A1V3WIH3_MYCKA</name>
<dbReference type="Proteomes" id="UP000189229">
    <property type="component" value="Unassembled WGS sequence"/>
</dbReference>
<gene>
    <name evidence="1" type="ORF">BZL30_8442</name>
</gene>
<reference evidence="1 2" key="1">
    <citation type="submission" date="2017-02" db="EMBL/GenBank/DDBJ databases">
        <title>Complete genome sequences of Mycobacterium kansasii strains isolated from rhesus macaques.</title>
        <authorList>
            <person name="Panda A."/>
            <person name="Nagaraj S."/>
            <person name="Zhao X."/>
            <person name="Tettelin H."/>
            <person name="Detolla L.J."/>
        </authorList>
    </citation>
    <scope>NUCLEOTIDE SEQUENCE [LARGE SCALE GENOMIC DNA]</scope>
    <source>
        <strain evidence="1 2">11-3813</strain>
    </source>
</reference>
<evidence type="ECO:0000313" key="1">
    <source>
        <dbReference type="EMBL" id="OOK66725.1"/>
    </source>
</evidence>
<dbReference type="AlphaFoldDB" id="A0A1V3WIH3"/>
<dbReference type="Gene3D" id="3.40.50.1360">
    <property type="match status" value="1"/>
</dbReference>
<evidence type="ECO:0008006" key="3">
    <source>
        <dbReference type="Google" id="ProtNLM"/>
    </source>
</evidence>
<dbReference type="SUPFAM" id="SSF100950">
    <property type="entry name" value="NagB/RpiA/CoA transferase-like"/>
    <property type="match status" value="1"/>
</dbReference>
<dbReference type="EMBL" id="MVBM01000009">
    <property type="protein sequence ID" value="OOK66725.1"/>
    <property type="molecule type" value="Genomic_DNA"/>
</dbReference>
<comment type="caution">
    <text evidence="1">The sequence shown here is derived from an EMBL/GenBank/DDBJ whole genome shotgun (WGS) entry which is preliminary data.</text>
</comment>